<dbReference type="PIRSF" id="PIRSF001369">
    <property type="entry name" value="Citrate_synth"/>
    <property type="match status" value="1"/>
</dbReference>
<evidence type="ECO:0000256" key="6">
    <source>
        <dbReference type="PIRSR" id="PIRSR001369-1"/>
    </source>
</evidence>
<keyword evidence="9" id="KW-1185">Reference proteome</keyword>
<protein>
    <recommendedName>
        <fullName evidence="5">Citrate synthase</fullName>
    </recommendedName>
</protein>
<dbReference type="NCBIfam" id="NF009005">
    <property type="entry name" value="PRK12350.1"/>
    <property type="match status" value="1"/>
</dbReference>
<dbReference type="RefSeq" id="WP_190919855.1">
    <property type="nucleotide sequence ID" value="NZ_JACXIZ010000030.1"/>
</dbReference>
<dbReference type="Proteomes" id="UP000621560">
    <property type="component" value="Unassembled WGS sequence"/>
</dbReference>
<dbReference type="GO" id="GO:0006099">
    <property type="term" value="P:tricarboxylic acid cycle"/>
    <property type="evidence" value="ECO:0007669"/>
    <property type="project" value="InterPro"/>
</dbReference>
<dbReference type="InterPro" id="IPR016143">
    <property type="entry name" value="Citrate_synth-like_sm_a-sub"/>
</dbReference>
<feature type="active site" evidence="6">
    <location>
        <position position="258"/>
    </location>
</feature>
<proteinExistence type="inferred from homology"/>
<dbReference type="EMBL" id="JACXIZ010000030">
    <property type="protein sequence ID" value="MBD2846970.1"/>
    <property type="molecule type" value="Genomic_DNA"/>
</dbReference>
<keyword evidence="3 5" id="KW-0808">Transferase</keyword>
<dbReference type="PANTHER" id="PTHR11739">
    <property type="entry name" value="CITRATE SYNTHASE"/>
    <property type="match status" value="1"/>
</dbReference>
<evidence type="ECO:0000313" key="9">
    <source>
        <dbReference type="Proteomes" id="UP000621560"/>
    </source>
</evidence>
<organism evidence="8 9">
    <name type="scientific">Paenibacillus sabuli</name>
    <dbReference type="NCBI Taxonomy" id="2772509"/>
    <lineage>
        <taxon>Bacteria</taxon>
        <taxon>Bacillati</taxon>
        <taxon>Bacillota</taxon>
        <taxon>Bacilli</taxon>
        <taxon>Bacillales</taxon>
        <taxon>Paenibacillaceae</taxon>
        <taxon>Paenibacillus</taxon>
    </lineage>
</organism>
<sequence>MAQVTGLEGVVAADTDIALVDGEQGKLIYRGIPANQLAVRHTYAEAAHLLWHGGRPDANRDAAAQTERRLADKRELSEDLRAMLDALPLQMPMMAVLQSAVAAFRQKAPDTGHWPPTVEQAERITAAMPTIIAHHARRQARLEPLAPDPELGHTANYLYMLTGQRPAAVHVRALDAYFILCMEHGLNASTFAARVILSTQADLYAAVSGAIGAMKGPLHGGAPYEVIAMLEQIGTAERAESWLRELLERGGRIMGFGHRIYRTQDPRAQALREVTAALVGDDPAFALALHVEETALRLLAHYKPGRRLYTNVEFFAAAVLRALQLPPELFTPTFTAGRIVGWTAHALEQARVNRIFRPQSRYTGPLNEQDTPPS</sequence>
<dbReference type="PROSITE" id="PS00480">
    <property type="entry name" value="CITRATE_SYNTHASE"/>
    <property type="match status" value="1"/>
</dbReference>
<feature type="active site" evidence="6">
    <location>
        <position position="313"/>
    </location>
</feature>
<dbReference type="InterPro" id="IPR024176">
    <property type="entry name" value="Citrate_synthase_bac-typ"/>
</dbReference>
<dbReference type="Pfam" id="PF00285">
    <property type="entry name" value="Citrate_synt"/>
    <property type="match status" value="1"/>
</dbReference>
<dbReference type="Gene3D" id="1.10.580.10">
    <property type="entry name" value="Citrate Synthase, domain 1"/>
    <property type="match status" value="1"/>
</dbReference>
<dbReference type="InterPro" id="IPR019810">
    <property type="entry name" value="Citrate_synthase_AS"/>
</dbReference>
<dbReference type="Gene3D" id="1.10.230.10">
    <property type="entry name" value="Cytochrome P450-Terp, domain 2"/>
    <property type="match status" value="1"/>
</dbReference>
<dbReference type="AlphaFoldDB" id="A0A927BWK9"/>
<dbReference type="InterPro" id="IPR036969">
    <property type="entry name" value="Citrate_synthase_sf"/>
</dbReference>
<comment type="caution">
    <text evidence="8">The sequence shown here is derived from an EMBL/GenBank/DDBJ whole genome shotgun (WGS) entry which is preliminary data.</text>
</comment>
<accession>A0A927BWK9</accession>
<dbReference type="GO" id="GO:0005829">
    <property type="term" value="C:cytosol"/>
    <property type="evidence" value="ECO:0007669"/>
    <property type="project" value="TreeGrafter"/>
</dbReference>
<evidence type="ECO:0000256" key="1">
    <source>
        <dbReference type="ARBA" id="ARBA00005163"/>
    </source>
</evidence>
<evidence type="ECO:0000256" key="3">
    <source>
        <dbReference type="ARBA" id="ARBA00022679"/>
    </source>
</evidence>
<evidence type="ECO:0000313" key="8">
    <source>
        <dbReference type="EMBL" id="MBD2846970.1"/>
    </source>
</evidence>
<dbReference type="GO" id="GO:0005975">
    <property type="term" value="P:carbohydrate metabolic process"/>
    <property type="evidence" value="ECO:0007669"/>
    <property type="project" value="TreeGrafter"/>
</dbReference>
<reference evidence="8" key="1">
    <citation type="submission" date="2020-09" db="EMBL/GenBank/DDBJ databases">
        <title>A novel bacterium of genus Paenibacillus, isolated from South China Sea.</title>
        <authorList>
            <person name="Huang H."/>
            <person name="Mo K."/>
            <person name="Hu Y."/>
        </authorList>
    </citation>
    <scope>NUCLEOTIDE SEQUENCE</scope>
    <source>
        <strain evidence="8">IB182496</strain>
    </source>
</reference>
<dbReference type="SUPFAM" id="SSF48256">
    <property type="entry name" value="Citrate synthase"/>
    <property type="match status" value="1"/>
</dbReference>
<name>A0A927BWK9_9BACL</name>
<dbReference type="CDD" id="cd06109">
    <property type="entry name" value="BsCS-I_like"/>
    <property type="match status" value="1"/>
</dbReference>
<comment type="catalytic activity">
    <reaction evidence="4">
        <text>oxaloacetate + acetyl-CoA + H2O = citrate + CoA + H(+)</text>
        <dbReference type="Rhea" id="RHEA:16845"/>
        <dbReference type="ChEBI" id="CHEBI:15377"/>
        <dbReference type="ChEBI" id="CHEBI:15378"/>
        <dbReference type="ChEBI" id="CHEBI:16452"/>
        <dbReference type="ChEBI" id="CHEBI:16947"/>
        <dbReference type="ChEBI" id="CHEBI:57287"/>
        <dbReference type="ChEBI" id="CHEBI:57288"/>
        <dbReference type="EC" id="2.3.3.16"/>
    </reaction>
</comment>
<evidence type="ECO:0000256" key="4">
    <source>
        <dbReference type="ARBA" id="ARBA00049288"/>
    </source>
</evidence>
<dbReference type="InterPro" id="IPR002020">
    <property type="entry name" value="Citrate_synthase"/>
</dbReference>
<dbReference type="InterPro" id="IPR016142">
    <property type="entry name" value="Citrate_synth-like_lrg_a-sub"/>
</dbReference>
<dbReference type="PANTHER" id="PTHR11739:SF4">
    <property type="entry name" value="CITRATE SYNTHASE, PEROXISOMAL"/>
    <property type="match status" value="1"/>
</dbReference>
<gene>
    <name evidence="8" type="ORF">IDH44_17370</name>
</gene>
<comment type="pathway">
    <text evidence="1">Carbohydrate metabolism; tricarboxylic acid cycle.</text>
</comment>
<evidence type="ECO:0000256" key="2">
    <source>
        <dbReference type="ARBA" id="ARBA00010566"/>
    </source>
</evidence>
<dbReference type="GO" id="GO:0036440">
    <property type="term" value="F:citrate synthase activity"/>
    <property type="evidence" value="ECO:0007669"/>
    <property type="project" value="UniProtKB-EC"/>
</dbReference>
<dbReference type="PRINTS" id="PR00143">
    <property type="entry name" value="CITRTSNTHASE"/>
</dbReference>
<evidence type="ECO:0000256" key="7">
    <source>
        <dbReference type="RuleBase" id="RU003406"/>
    </source>
</evidence>
<evidence type="ECO:0000256" key="5">
    <source>
        <dbReference type="PIRNR" id="PIRNR001369"/>
    </source>
</evidence>
<comment type="similarity">
    <text evidence="2 5 7">Belongs to the citrate synthase family.</text>
</comment>